<keyword evidence="2 4" id="KW-0378">Hydrolase</keyword>
<keyword evidence="5" id="KW-1185">Reference proteome</keyword>
<sequence>MSTKPNTDIECVVVETGPNPSGCVIWLHGLGADGYDFVPIVKELEQLGLPSTRFVFPHAPKIPVSINGGYVMRAWYDIRNVDLQRQEDEAGVRQSQATLESLIEDQIAMGFKPGQIVLAGFSQGGAIVYQTGVRTAHKLAGLIALSTYLPCESSLNTEMNTVNIDTPVLAAHGEQDNIVLMERGEKAVELLREKGFAVQWHTYPMAHSVCGEEVVEIAEFLKKVL</sequence>
<protein>
    <submittedName>
        <fullName evidence="4">Alpha/beta hydrolase</fullName>
    </submittedName>
</protein>
<comment type="similarity">
    <text evidence="1">Belongs to the AB hydrolase superfamily. AB hydrolase 2 family.</text>
</comment>
<organism evidence="4 5">
    <name type="scientific">Limnobacter thiooxidans</name>
    <dbReference type="NCBI Taxonomy" id="131080"/>
    <lineage>
        <taxon>Bacteria</taxon>
        <taxon>Pseudomonadati</taxon>
        <taxon>Pseudomonadota</taxon>
        <taxon>Betaproteobacteria</taxon>
        <taxon>Burkholderiales</taxon>
        <taxon>Burkholderiaceae</taxon>
        <taxon>Limnobacter</taxon>
    </lineage>
</organism>
<evidence type="ECO:0000256" key="2">
    <source>
        <dbReference type="ARBA" id="ARBA00022801"/>
    </source>
</evidence>
<name>A0AA86J0X5_9BURK</name>
<dbReference type="Proteomes" id="UP001329151">
    <property type="component" value="Chromosome"/>
</dbReference>
<feature type="domain" description="Phospholipase/carboxylesterase/thioesterase" evidence="3">
    <location>
        <begin position="12"/>
        <end position="224"/>
    </location>
</feature>
<dbReference type="SUPFAM" id="SSF53474">
    <property type="entry name" value="alpha/beta-Hydrolases"/>
    <property type="match status" value="1"/>
</dbReference>
<reference evidence="4 5" key="1">
    <citation type="submission" date="2023-10" db="EMBL/GenBank/DDBJ databases">
        <title>Complete Genome Sequence of Limnobacter thiooxidans CS-K2T, Isolated from freshwater lake sediments in Bavaria, Germany.</title>
        <authorList>
            <person name="Naruki M."/>
            <person name="Watanabe A."/>
            <person name="Warashina T."/>
            <person name="Morita T."/>
            <person name="Arakawa K."/>
        </authorList>
    </citation>
    <scope>NUCLEOTIDE SEQUENCE [LARGE SCALE GENOMIC DNA]</scope>
    <source>
        <strain evidence="4 5">CS-K2</strain>
    </source>
</reference>
<dbReference type="AlphaFoldDB" id="A0AA86J0X5"/>
<dbReference type="EMBL" id="AP028947">
    <property type="protein sequence ID" value="BET26153.1"/>
    <property type="molecule type" value="Genomic_DNA"/>
</dbReference>
<dbReference type="KEGG" id="lto:RGQ30_16540"/>
<evidence type="ECO:0000313" key="4">
    <source>
        <dbReference type="EMBL" id="BET26153.1"/>
    </source>
</evidence>
<dbReference type="Pfam" id="PF02230">
    <property type="entry name" value="Abhydrolase_2"/>
    <property type="match status" value="1"/>
</dbReference>
<dbReference type="PANTHER" id="PTHR10655:SF17">
    <property type="entry name" value="LYSOPHOSPHOLIPASE-LIKE PROTEIN 1"/>
    <property type="match status" value="1"/>
</dbReference>
<dbReference type="RefSeq" id="WP_130556352.1">
    <property type="nucleotide sequence ID" value="NZ_AP028947.1"/>
</dbReference>
<dbReference type="Gene3D" id="3.40.50.1820">
    <property type="entry name" value="alpha/beta hydrolase"/>
    <property type="match status" value="1"/>
</dbReference>
<accession>A0AA86J0X5</accession>
<gene>
    <name evidence="4" type="ORF">RGQ30_16540</name>
</gene>
<dbReference type="InterPro" id="IPR029058">
    <property type="entry name" value="AB_hydrolase_fold"/>
</dbReference>
<evidence type="ECO:0000259" key="3">
    <source>
        <dbReference type="Pfam" id="PF02230"/>
    </source>
</evidence>
<dbReference type="InterPro" id="IPR003140">
    <property type="entry name" value="PLipase/COase/thioEstase"/>
</dbReference>
<dbReference type="PANTHER" id="PTHR10655">
    <property type="entry name" value="LYSOPHOSPHOLIPASE-RELATED"/>
    <property type="match status" value="1"/>
</dbReference>
<evidence type="ECO:0000256" key="1">
    <source>
        <dbReference type="ARBA" id="ARBA00006499"/>
    </source>
</evidence>
<dbReference type="GO" id="GO:0016787">
    <property type="term" value="F:hydrolase activity"/>
    <property type="evidence" value="ECO:0007669"/>
    <property type="project" value="UniProtKB-KW"/>
</dbReference>
<dbReference type="InterPro" id="IPR050565">
    <property type="entry name" value="LYPA1-2/EST-like"/>
</dbReference>
<evidence type="ECO:0000313" key="5">
    <source>
        <dbReference type="Proteomes" id="UP001329151"/>
    </source>
</evidence>
<proteinExistence type="inferred from homology"/>